<gene>
    <name evidence="9" type="ORF">NX782_12455</name>
</gene>
<keyword evidence="10" id="KW-1185">Reference proteome</keyword>
<evidence type="ECO:0000256" key="6">
    <source>
        <dbReference type="PROSITE-ProRule" id="PRU00433"/>
    </source>
</evidence>
<keyword evidence="4" id="KW-0249">Electron transport</keyword>
<feature type="signal peptide" evidence="7">
    <location>
        <begin position="1"/>
        <end position="18"/>
    </location>
</feature>
<name>A0ABT2A740_9BURK</name>
<keyword evidence="5 6" id="KW-0408">Iron</keyword>
<dbReference type="Pfam" id="PF00034">
    <property type="entry name" value="Cytochrom_C"/>
    <property type="match status" value="1"/>
</dbReference>
<dbReference type="InterPro" id="IPR036909">
    <property type="entry name" value="Cyt_c-like_dom_sf"/>
</dbReference>
<dbReference type="Proteomes" id="UP001205560">
    <property type="component" value="Unassembled WGS sequence"/>
</dbReference>
<evidence type="ECO:0000256" key="4">
    <source>
        <dbReference type="ARBA" id="ARBA00022982"/>
    </source>
</evidence>
<keyword evidence="7" id="KW-0732">Signal</keyword>
<keyword evidence="1" id="KW-0813">Transport</keyword>
<evidence type="ECO:0000256" key="5">
    <source>
        <dbReference type="ARBA" id="ARBA00023004"/>
    </source>
</evidence>
<dbReference type="InterPro" id="IPR009056">
    <property type="entry name" value="Cyt_c-like_dom"/>
</dbReference>
<evidence type="ECO:0000259" key="8">
    <source>
        <dbReference type="PROSITE" id="PS51007"/>
    </source>
</evidence>
<keyword evidence="2 6" id="KW-0349">Heme</keyword>
<dbReference type="InterPro" id="IPR002327">
    <property type="entry name" value="Cyt_c_1A/1B"/>
</dbReference>
<dbReference type="PROSITE" id="PS51007">
    <property type="entry name" value="CYTC"/>
    <property type="match status" value="1"/>
</dbReference>
<evidence type="ECO:0000256" key="7">
    <source>
        <dbReference type="SAM" id="SignalP"/>
    </source>
</evidence>
<evidence type="ECO:0000256" key="3">
    <source>
        <dbReference type="ARBA" id="ARBA00022723"/>
    </source>
</evidence>
<evidence type="ECO:0000313" key="10">
    <source>
        <dbReference type="Proteomes" id="UP001205560"/>
    </source>
</evidence>
<evidence type="ECO:0000256" key="1">
    <source>
        <dbReference type="ARBA" id="ARBA00022448"/>
    </source>
</evidence>
<accession>A0ABT2A740</accession>
<feature type="domain" description="Cytochrome c" evidence="8">
    <location>
        <begin position="25"/>
        <end position="125"/>
    </location>
</feature>
<dbReference type="Gene3D" id="1.10.760.10">
    <property type="entry name" value="Cytochrome c-like domain"/>
    <property type="match status" value="1"/>
</dbReference>
<feature type="chain" id="PRO_5046153506" evidence="7">
    <location>
        <begin position="19"/>
        <end position="128"/>
    </location>
</feature>
<comment type="caution">
    <text evidence="9">The sequence shown here is derived from an EMBL/GenBank/DDBJ whole genome shotgun (WGS) entry which is preliminary data.</text>
</comment>
<proteinExistence type="predicted"/>
<keyword evidence="3 6" id="KW-0479">Metal-binding</keyword>
<sequence length="128" mass="13725">MKMSVLSALALAASATLAGCAPSGTDAATGERVFKQCASCHQVGLNARGGFGPQLNGLFGRRAGATPDFAYSDAMQASGIVWDERSLSAFLHDPDKLVPGTKMRFWGIRDENEIKALQAYLRTFQDLR</sequence>
<organism evidence="9 10">
    <name type="scientific">Massilia norwichensis</name>
    <dbReference type="NCBI Taxonomy" id="1442366"/>
    <lineage>
        <taxon>Bacteria</taxon>
        <taxon>Pseudomonadati</taxon>
        <taxon>Pseudomonadota</taxon>
        <taxon>Betaproteobacteria</taxon>
        <taxon>Burkholderiales</taxon>
        <taxon>Oxalobacteraceae</taxon>
        <taxon>Telluria group</taxon>
        <taxon>Massilia</taxon>
    </lineage>
</organism>
<dbReference type="SUPFAM" id="SSF46626">
    <property type="entry name" value="Cytochrome c"/>
    <property type="match status" value="1"/>
</dbReference>
<reference evidence="9 10" key="1">
    <citation type="submission" date="2022-08" db="EMBL/GenBank/DDBJ databases">
        <title>Reclassification of Massilia species as members of the genera Telluria, Duganella, Pseudoduganella, Mokoshia gen. nov. and Zemynaea gen. nov. using orthogonal and non-orthogonal genome-based approaches.</title>
        <authorList>
            <person name="Bowman J.P."/>
        </authorList>
    </citation>
    <scope>NUCLEOTIDE SEQUENCE [LARGE SCALE GENOMIC DNA]</scope>
    <source>
        <strain evidence="9 10">LMG 28164</strain>
    </source>
</reference>
<evidence type="ECO:0000256" key="2">
    <source>
        <dbReference type="ARBA" id="ARBA00022617"/>
    </source>
</evidence>
<dbReference type="EMBL" id="JANUGX010000013">
    <property type="protein sequence ID" value="MCS0590015.1"/>
    <property type="molecule type" value="Genomic_DNA"/>
</dbReference>
<dbReference type="PRINTS" id="PR00604">
    <property type="entry name" value="CYTCHRMECIAB"/>
</dbReference>
<evidence type="ECO:0000313" key="9">
    <source>
        <dbReference type="EMBL" id="MCS0590015.1"/>
    </source>
</evidence>
<protein>
    <submittedName>
        <fullName evidence="9">Cytochrome c family protein</fullName>
    </submittedName>
</protein>
<dbReference type="PANTHER" id="PTHR11961">
    <property type="entry name" value="CYTOCHROME C"/>
    <property type="match status" value="1"/>
</dbReference>
<dbReference type="PROSITE" id="PS51257">
    <property type="entry name" value="PROKAR_LIPOPROTEIN"/>
    <property type="match status" value="1"/>
</dbReference>